<evidence type="ECO:0000313" key="1">
    <source>
        <dbReference type="EMBL" id="BAD09763.1"/>
    </source>
</evidence>
<dbReference type="Proteomes" id="UP000000763">
    <property type="component" value="Chromosome 8"/>
</dbReference>
<reference evidence="3" key="4">
    <citation type="journal article" date="2008" name="Nucleic Acids Res.">
        <title>The rice annotation project database (RAP-DB): 2008 update.</title>
        <authorList>
            <consortium name="The rice annotation project (RAP)"/>
        </authorList>
    </citation>
    <scope>GENOME REANNOTATION</scope>
    <source>
        <strain evidence="3">cv. Nipponbare</strain>
    </source>
</reference>
<accession>Q6Z241</accession>
<organism evidence="2 3">
    <name type="scientific">Oryza sativa subsp. japonica</name>
    <name type="common">Rice</name>
    <dbReference type="NCBI Taxonomy" id="39947"/>
    <lineage>
        <taxon>Eukaryota</taxon>
        <taxon>Viridiplantae</taxon>
        <taxon>Streptophyta</taxon>
        <taxon>Embryophyta</taxon>
        <taxon>Tracheophyta</taxon>
        <taxon>Spermatophyta</taxon>
        <taxon>Magnoliopsida</taxon>
        <taxon>Liliopsida</taxon>
        <taxon>Poales</taxon>
        <taxon>Poaceae</taxon>
        <taxon>BOP clade</taxon>
        <taxon>Oryzoideae</taxon>
        <taxon>Oryzeae</taxon>
        <taxon>Oryzinae</taxon>
        <taxon>Oryza</taxon>
        <taxon>Oryza sativa</taxon>
    </lineage>
</organism>
<reference evidence="2" key="2">
    <citation type="submission" date="2002-06" db="EMBL/GenBank/DDBJ databases">
        <title>Oryza sativa nipponbare(GA3) genomic DNA, chromosome 8, BAC clone:OSJNBb0092C08.</title>
        <authorList>
            <person name="Sasaki T."/>
            <person name="Matsumoto T."/>
            <person name="Katayose Y."/>
        </authorList>
    </citation>
    <scope>NUCLEOTIDE SEQUENCE</scope>
</reference>
<gene>
    <name evidence="1" type="ORF">OJ1113_A10.36</name>
    <name evidence="2" type="ORF">OSJNBb0092C08.6</name>
</gene>
<dbReference type="EMBL" id="AP005391">
    <property type="protein sequence ID" value="BAD10273.1"/>
    <property type="molecule type" value="Genomic_DNA"/>
</dbReference>
<dbReference type="AlphaFoldDB" id="Q6Z241"/>
<evidence type="ECO:0000313" key="2">
    <source>
        <dbReference type="EMBL" id="BAD10273.1"/>
    </source>
</evidence>
<reference evidence="1" key="1">
    <citation type="submission" date="2002-01" db="EMBL/GenBank/DDBJ databases">
        <title>Oryza sativa nipponbare(GA3) genomic DNA, chromosome 8, BAC clone:OJ1113_A10.</title>
        <authorList>
            <person name="Sasaki T."/>
            <person name="Matsumoto T."/>
            <person name="Yamamoto K."/>
        </authorList>
    </citation>
    <scope>NUCLEOTIDE SEQUENCE</scope>
</reference>
<reference evidence="3" key="3">
    <citation type="journal article" date="2005" name="Nature">
        <title>The map-based sequence of the rice genome.</title>
        <authorList>
            <consortium name="International rice genome sequencing project (IRGSP)"/>
            <person name="Matsumoto T."/>
            <person name="Wu J."/>
            <person name="Kanamori H."/>
            <person name="Katayose Y."/>
            <person name="Fujisawa M."/>
            <person name="Namiki N."/>
            <person name="Mizuno H."/>
            <person name="Yamamoto K."/>
            <person name="Antonio B.A."/>
            <person name="Baba T."/>
            <person name="Sakata K."/>
            <person name="Nagamura Y."/>
            <person name="Aoki H."/>
            <person name="Arikawa K."/>
            <person name="Arita K."/>
            <person name="Bito T."/>
            <person name="Chiden Y."/>
            <person name="Fujitsuka N."/>
            <person name="Fukunaka R."/>
            <person name="Hamada M."/>
            <person name="Harada C."/>
            <person name="Hayashi A."/>
            <person name="Hijishita S."/>
            <person name="Honda M."/>
            <person name="Hosokawa S."/>
            <person name="Ichikawa Y."/>
            <person name="Idonuma A."/>
            <person name="Iijima M."/>
            <person name="Ikeda M."/>
            <person name="Ikeno M."/>
            <person name="Ito K."/>
            <person name="Ito S."/>
            <person name="Ito T."/>
            <person name="Ito Y."/>
            <person name="Ito Y."/>
            <person name="Iwabuchi A."/>
            <person name="Kamiya K."/>
            <person name="Karasawa W."/>
            <person name="Kurita K."/>
            <person name="Katagiri S."/>
            <person name="Kikuta A."/>
            <person name="Kobayashi H."/>
            <person name="Kobayashi N."/>
            <person name="Machita K."/>
            <person name="Maehara T."/>
            <person name="Masukawa M."/>
            <person name="Mizubayashi T."/>
            <person name="Mukai Y."/>
            <person name="Nagasaki H."/>
            <person name="Nagata Y."/>
            <person name="Naito S."/>
            <person name="Nakashima M."/>
            <person name="Nakama Y."/>
            <person name="Nakamichi Y."/>
            <person name="Nakamura M."/>
            <person name="Meguro A."/>
            <person name="Negishi M."/>
            <person name="Ohta I."/>
            <person name="Ohta T."/>
            <person name="Okamoto M."/>
            <person name="Ono N."/>
            <person name="Saji S."/>
            <person name="Sakaguchi M."/>
            <person name="Sakai K."/>
            <person name="Shibata M."/>
            <person name="Shimokawa T."/>
            <person name="Song J."/>
            <person name="Takazaki Y."/>
            <person name="Terasawa K."/>
            <person name="Tsugane M."/>
            <person name="Tsuji K."/>
            <person name="Ueda S."/>
            <person name="Waki K."/>
            <person name="Yamagata H."/>
            <person name="Yamamoto M."/>
            <person name="Yamamoto S."/>
            <person name="Yamane H."/>
            <person name="Yoshiki S."/>
            <person name="Yoshihara R."/>
            <person name="Yukawa K."/>
            <person name="Zhong H."/>
            <person name="Yano M."/>
            <person name="Yuan Q."/>
            <person name="Ouyang S."/>
            <person name="Liu J."/>
            <person name="Jones K.M."/>
            <person name="Gansberger K."/>
            <person name="Moffat K."/>
            <person name="Hill J."/>
            <person name="Bera J."/>
            <person name="Fadrosh D."/>
            <person name="Jin S."/>
            <person name="Johri S."/>
            <person name="Kim M."/>
            <person name="Overton L."/>
            <person name="Reardon M."/>
            <person name="Tsitrin T."/>
            <person name="Vuong H."/>
            <person name="Weaver B."/>
            <person name="Ciecko A."/>
            <person name="Tallon L."/>
            <person name="Jackson J."/>
            <person name="Pai G."/>
            <person name="Aken S.V."/>
            <person name="Utterback T."/>
            <person name="Reidmuller S."/>
            <person name="Feldblyum T."/>
            <person name="Hsiao J."/>
            <person name="Zismann V."/>
            <person name="Iobst S."/>
            <person name="de Vazeille A.R."/>
            <person name="Buell C.R."/>
            <person name="Ying K."/>
            <person name="Li Y."/>
            <person name="Lu T."/>
            <person name="Huang Y."/>
            <person name="Zhao Q."/>
            <person name="Feng Q."/>
            <person name="Zhang L."/>
            <person name="Zhu J."/>
            <person name="Weng Q."/>
            <person name="Mu J."/>
            <person name="Lu Y."/>
            <person name="Fan D."/>
            <person name="Liu Y."/>
            <person name="Guan J."/>
            <person name="Zhang Y."/>
            <person name="Yu S."/>
            <person name="Liu X."/>
            <person name="Zhang Y."/>
            <person name="Hong G."/>
            <person name="Han B."/>
            <person name="Choisne N."/>
            <person name="Demange N."/>
            <person name="Orjeda G."/>
            <person name="Samain S."/>
            <person name="Cattolico L."/>
            <person name="Pelletier E."/>
            <person name="Couloux A."/>
            <person name="Segurens B."/>
            <person name="Wincker P."/>
            <person name="D'Hont A."/>
            <person name="Scarpelli C."/>
            <person name="Weissenbach J."/>
            <person name="Salanoubat M."/>
            <person name="Quetier F."/>
            <person name="Yu Y."/>
            <person name="Kim H.R."/>
            <person name="Rambo T."/>
            <person name="Currie J."/>
            <person name="Collura K."/>
            <person name="Luo M."/>
            <person name="Yang T."/>
            <person name="Ammiraju J.S.S."/>
            <person name="Engler F."/>
            <person name="Soderlund C."/>
            <person name="Wing R.A."/>
            <person name="Palmer L.E."/>
            <person name="de la Bastide M."/>
            <person name="Spiegel L."/>
            <person name="Nascimento L."/>
            <person name="Zutavern T."/>
            <person name="O'Shaughnessy A."/>
            <person name="Dike S."/>
            <person name="Dedhia N."/>
            <person name="Preston R."/>
            <person name="Balija V."/>
            <person name="McCombie W.R."/>
            <person name="Chow T."/>
            <person name="Chen H."/>
            <person name="Chung M."/>
            <person name="Chen C."/>
            <person name="Shaw J."/>
            <person name="Wu H."/>
            <person name="Hsiao K."/>
            <person name="Chao Y."/>
            <person name="Chu M."/>
            <person name="Cheng C."/>
            <person name="Hour A."/>
            <person name="Lee P."/>
            <person name="Lin S."/>
            <person name="Lin Y."/>
            <person name="Liou J."/>
            <person name="Liu S."/>
            <person name="Hsing Y."/>
            <person name="Raghuvanshi S."/>
            <person name="Mohanty A."/>
            <person name="Bharti A.K."/>
            <person name="Gaur A."/>
            <person name="Gupta V."/>
            <person name="Kumar D."/>
            <person name="Ravi V."/>
            <person name="Vij S."/>
            <person name="Kapur A."/>
            <person name="Khurana P."/>
            <person name="Khurana P."/>
            <person name="Khurana J.P."/>
            <person name="Tyagi A.K."/>
            <person name="Gaikwad K."/>
            <person name="Singh A."/>
            <person name="Dalal V."/>
            <person name="Srivastava S."/>
            <person name="Dixit A."/>
            <person name="Pal A.K."/>
            <person name="Ghazi I.A."/>
            <person name="Yadav M."/>
            <person name="Pandit A."/>
            <person name="Bhargava A."/>
            <person name="Sureshbabu K."/>
            <person name="Batra K."/>
            <person name="Sharma T.R."/>
            <person name="Mohapatra T."/>
            <person name="Singh N.K."/>
            <person name="Messing J."/>
            <person name="Nelson A.B."/>
            <person name="Fuks G."/>
            <person name="Kavchok S."/>
            <person name="Keizer G."/>
            <person name="Linton E."/>
            <person name="Llaca V."/>
            <person name="Song R."/>
            <person name="Tanyolac B."/>
            <person name="Young S."/>
            <person name="Ho-Il K."/>
            <person name="Hahn J.H."/>
            <person name="Sangsakoo G."/>
            <person name="Vanavichit A."/>
            <person name="de Mattos Luiz.A.T."/>
            <person name="Zimmer P.D."/>
            <person name="Malone G."/>
            <person name="Dellagostin O."/>
            <person name="de Oliveira A.C."/>
            <person name="Bevan M."/>
            <person name="Bancroft I."/>
            <person name="Minx P."/>
            <person name="Cordum H."/>
            <person name="Wilson R."/>
            <person name="Cheng Z."/>
            <person name="Jin W."/>
            <person name="Jiang J."/>
            <person name="Leong S.A."/>
            <person name="Iwama H."/>
            <person name="Gojobori T."/>
            <person name="Itoh T."/>
            <person name="Niimura Y."/>
            <person name="Fujii Y."/>
            <person name="Habara T."/>
            <person name="Sakai H."/>
            <person name="Sato Y."/>
            <person name="Wilson G."/>
            <person name="Kumar K."/>
            <person name="McCouch S."/>
            <person name="Juretic N."/>
            <person name="Hoen D."/>
            <person name="Wright S."/>
            <person name="Bruskiewich R."/>
            <person name="Bureau T."/>
            <person name="Miyao A."/>
            <person name="Hirochika H."/>
            <person name="Nishikawa T."/>
            <person name="Kadowaki K."/>
            <person name="Sugiura M."/>
            <person name="Burr B."/>
            <person name="Sasaki T."/>
        </authorList>
    </citation>
    <scope>NUCLEOTIDE SEQUENCE [LARGE SCALE GENOMIC DNA]</scope>
    <source>
        <strain evidence="3">cv. Nipponbare</strain>
    </source>
</reference>
<protein>
    <submittedName>
        <fullName evidence="2">Uncharacterized protein</fullName>
    </submittedName>
</protein>
<name>Q6Z241_ORYSJ</name>
<dbReference type="EMBL" id="AP004643">
    <property type="protein sequence ID" value="BAD09763.1"/>
    <property type="molecule type" value="Genomic_DNA"/>
</dbReference>
<proteinExistence type="predicted"/>
<evidence type="ECO:0000313" key="3">
    <source>
        <dbReference type="Proteomes" id="UP000000763"/>
    </source>
</evidence>
<sequence length="56" mass="6074">MAPVVVVDVMAARTSRCADDAIVVGLPDAYEDHASRGSRWWRPRGGNYQASVDAKV</sequence>